<gene>
    <name evidence="3" type="primary">LOC111362297</name>
</gene>
<evidence type="ECO:0000313" key="2">
    <source>
        <dbReference type="Proteomes" id="UP000301870"/>
    </source>
</evidence>
<evidence type="ECO:0000313" key="3">
    <source>
        <dbReference type="RefSeq" id="XP_022834719.1"/>
    </source>
</evidence>
<proteinExistence type="predicted"/>
<accession>A0A9J7ESW0</accession>
<reference evidence="3" key="1">
    <citation type="submission" date="2025-08" db="UniProtKB">
        <authorList>
            <consortium name="RefSeq"/>
        </authorList>
    </citation>
    <scope>IDENTIFICATION</scope>
    <source>
        <strain evidence="3">Ishihara</strain>
        <tissue evidence="3">Whole body</tissue>
    </source>
</reference>
<dbReference type="AlphaFoldDB" id="A0A9J7ESW0"/>
<evidence type="ECO:0000259" key="1">
    <source>
        <dbReference type="Pfam" id="PF21787"/>
    </source>
</evidence>
<protein>
    <submittedName>
        <fullName evidence="3">Uncharacterized protein LOC111362297 isoform X2</fullName>
    </submittedName>
</protein>
<keyword evidence="2" id="KW-1185">Reference proteome</keyword>
<organism evidence="2 3">
    <name type="scientific">Spodoptera litura</name>
    <name type="common">Asian cotton leafworm</name>
    <dbReference type="NCBI Taxonomy" id="69820"/>
    <lineage>
        <taxon>Eukaryota</taxon>
        <taxon>Metazoa</taxon>
        <taxon>Ecdysozoa</taxon>
        <taxon>Arthropoda</taxon>
        <taxon>Hexapoda</taxon>
        <taxon>Insecta</taxon>
        <taxon>Pterygota</taxon>
        <taxon>Neoptera</taxon>
        <taxon>Endopterygota</taxon>
        <taxon>Lepidoptera</taxon>
        <taxon>Glossata</taxon>
        <taxon>Ditrysia</taxon>
        <taxon>Noctuoidea</taxon>
        <taxon>Noctuidae</taxon>
        <taxon>Amphipyrinae</taxon>
        <taxon>Spodoptera</taxon>
    </lineage>
</organism>
<dbReference type="RefSeq" id="XP_022834719.1">
    <property type="nucleotide sequence ID" value="XM_022978951.1"/>
</dbReference>
<dbReference type="InterPro" id="IPR048365">
    <property type="entry name" value="TNP-like_RNaseH_N"/>
</dbReference>
<dbReference type="Proteomes" id="UP000301870">
    <property type="component" value="Unplaced"/>
</dbReference>
<dbReference type="Pfam" id="PF21787">
    <property type="entry name" value="TNP-like_RNaseH_N"/>
    <property type="match status" value="1"/>
</dbReference>
<dbReference type="GeneID" id="111362297"/>
<sequence length="188" mass="21225">MFVLPSKRCLQLMLSTFNLEPGVNKNILADLKDVAQNLTEEKKLVNILFDEVSLAPGLEFISSLGKIVGFEDLGHQRKKTLADHALVFMIKGIKSKSKQPICFTFCKDTTKANELKNLLKIIIKEINATGLIVVATICDQATTNVRVVQELQKETKAMYLRRGDTYNSNAIESIKFYLRNVKEQQISF</sequence>
<name>A0A9J7ESW0_SPOLT</name>
<feature type="domain" description="Transposable element P transposase-like RNase H" evidence="1">
    <location>
        <begin position="20"/>
        <end position="151"/>
    </location>
</feature>